<dbReference type="EMBL" id="JAJFNJ020000003">
    <property type="protein sequence ID" value="MEC3889703.1"/>
    <property type="molecule type" value="Genomic_DNA"/>
</dbReference>
<dbReference type="InterPro" id="IPR021333">
    <property type="entry name" value="DUF2946"/>
</dbReference>
<reference evidence="1" key="1">
    <citation type="submission" date="2021-10" db="EMBL/GenBank/DDBJ databases">
        <authorList>
            <person name="Hussein R."/>
            <person name="Harrison J."/>
            <person name="Studholme D.J."/>
            <person name="Vicente J."/>
            <person name="Grant M."/>
        </authorList>
    </citation>
    <scope>NUCLEOTIDE SEQUENCE</scope>
    <source>
        <strain evidence="1">NCPPB 2970</strain>
    </source>
</reference>
<dbReference type="AlphaFoldDB" id="A0AAJ2X6V2"/>
<reference evidence="1" key="2">
    <citation type="submission" date="2024-01" db="EMBL/GenBank/DDBJ databases">
        <title>Long-read genome sequencing of X. campestris pv. papavericola.</title>
        <authorList>
            <person name="Hussain R.M.F."/>
            <person name="Greer S."/>
            <person name="Harrison J."/>
            <person name="Grant M."/>
            <person name="Vicente J."/>
            <person name="Studholme D.J."/>
        </authorList>
    </citation>
    <scope>NUCLEOTIDE SEQUENCE</scope>
    <source>
        <strain evidence="1">NCPPB 2970</strain>
    </source>
</reference>
<dbReference type="Proteomes" id="UP001297361">
    <property type="component" value="Unassembled WGS sequence"/>
</dbReference>
<dbReference type="RefSeq" id="WP_228426442.1">
    <property type="nucleotide sequence ID" value="NZ_JAJFNJ020000003.1"/>
</dbReference>
<gene>
    <name evidence="1" type="ORF">LLE72_018590</name>
</gene>
<proteinExistence type="predicted"/>
<evidence type="ECO:0000313" key="1">
    <source>
        <dbReference type="EMBL" id="MEC3889703.1"/>
    </source>
</evidence>
<protein>
    <submittedName>
        <fullName evidence="1">DUF2946 family protein</fullName>
    </submittedName>
</protein>
<dbReference type="Pfam" id="PF11162">
    <property type="entry name" value="DUF2946"/>
    <property type="match status" value="1"/>
</dbReference>
<accession>A0AAJ2X6V2</accession>
<name>A0AAJ2X6V2_XANCA</name>
<organism evidence="1 2">
    <name type="scientific">Xanthomonas campestris pv. papavericola</name>
    <dbReference type="NCBI Taxonomy" id="487881"/>
    <lineage>
        <taxon>Bacteria</taxon>
        <taxon>Pseudomonadati</taxon>
        <taxon>Pseudomonadota</taxon>
        <taxon>Gammaproteobacteria</taxon>
        <taxon>Lysobacterales</taxon>
        <taxon>Lysobacteraceae</taxon>
        <taxon>Xanthomonas</taxon>
    </lineage>
</organism>
<sequence>MQHLACLAVVLLVCAPLVSRTLNGAQRFLDAPLCQSQPDQAGNAMRTALLLAKIAGGESPASINSAALDAWPGSMHHQDHGAAHGALACDYCVLSARLLPWLLVVLLVFPLLRAAVPGEGTVAPGPIKARWRAHTPRGPPLQA</sequence>
<comment type="caution">
    <text evidence="1">The sequence shown here is derived from an EMBL/GenBank/DDBJ whole genome shotgun (WGS) entry which is preliminary data.</text>
</comment>
<evidence type="ECO:0000313" key="2">
    <source>
        <dbReference type="Proteomes" id="UP001297361"/>
    </source>
</evidence>